<dbReference type="Pfam" id="PF00561">
    <property type="entry name" value="Abhydrolase_1"/>
    <property type="match status" value="1"/>
</dbReference>
<comment type="caution">
    <text evidence="3">The sequence shown here is derived from an EMBL/GenBank/DDBJ whole genome shotgun (WGS) entry which is preliminary data.</text>
</comment>
<evidence type="ECO:0000259" key="2">
    <source>
        <dbReference type="Pfam" id="PF00561"/>
    </source>
</evidence>
<reference evidence="3" key="1">
    <citation type="journal article" date="2019" name="PLoS Negl. Trop. Dis.">
        <title>Revisiting the worldwide diversity of Leptospira species in the environment.</title>
        <authorList>
            <person name="Vincent A.T."/>
            <person name="Schiettekatte O."/>
            <person name="Bourhy P."/>
            <person name="Veyrier F.J."/>
            <person name="Picardeau M."/>
        </authorList>
    </citation>
    <scope>NUCLEOTIDE SEQUENCE [LARGE SCALE GENOMIC DNA]</scope>
    <source>
        <strain evidence="3">SCS5</strain>
    </source>
</reference>
<dbReference type="InterPro" id="IPR000639">
    <property type="entry name" value="Epox_hydrolase-like"/>
</dbReference>
<sequence>MNRTGTKPRLKKSSAFLTPGGESFRETRIANGEVSLFLKYNGTSAERKNRPTVLFVHGYPDDHRTWSYQLDALCKEYNVAALDLRGAGLSSKPTKQKAYNVRRIFEDLKEVILFLGGGKPVHLVAHDWGALICWAFAGSEEYSHLIKSYTAMGGPHPVLAQRGMFRLFFSLNPVSMFKALSQARRSWYVLFFQIPFLPEWCWRFFPKFLWKMAMNLGGVPKEDSLRSKTEEEILASAVWPINLYRQMLRGERYPVPKRIHPPVQVLIPVKDFAIRPECYKTHKEVCDSYREFRLDANHWVQRILPDSVTEKIKEFVWENG</sequence>
<proteinExistence type="predicted"/>
<dbReference type="InterPro" id="IPR029058">
    <property type="entry name" value="AB_hydrolase_fold"/>
</dbReference>
<dbReference type="PRINTS" id="PR00412">
    <property type="entry name" value="EPOXHYDRLASE"/>
</dbReference>
<dbReference type="OrthoDB" id="9773293at2"/>
<dbReference type="SUPFAM" id="SSF53474">
    <property type="entry name" value="alpha/beta-Hydrolases"/>
    <property type="match status" value="1"/>
</dbReference>
<dbReference type="Proteomes" id="UP000297855">
    <property type="component" value="Unassembled WGS sequence"/>
</dbReference>
<keyword evidence="4" id="KW-1185">Reference proteome</keyword>
<evidence type="ECO:0000256" key="1">
    <source>
        <dbReference type="ARBA" id="ARBA00022801"/>
    </source>
</evidence>
<dbReference type="InterPro" id="IPR000073">
    <property type="entry name" value="AB_hydrolase_1"/>
</dbReference>
<accession>A0A4R9GT44</accession>
<feature type="domain" description="AB hydrolase-1" evidence="2">
    <location>
        <begin position="51"/>
        <end position="157"/>
    </location>
</feature>
<dbReference type="AlphaFoldDB" id="A0A4R9GT44"/>
<organism evidence="3 4">
    <name type="scientific">Leptospira fluminis</name>
    <dbReference type="NCBI Taxonomy" id="2484979"/>
    <lineage>
        <taxon>Bacteria</taxon>
        <taxon>Pseudomonadati</taxon>
        <taxon>Spirochaetota</taxon>
        <taxon>Spirochaetia</taxon>
        <taxon>Leptospirales</taxon>
        <taxon>Leptospiraceae</taxon>
        <taxon>Leptospira</taxon>
    </lineage>
</organism>
<dbReference type="GO" id="GO:0016787">
    <property type="term" value="F:hydrolase activity"/>
    <property type="evidence" value="ECO:0007669"/>
    <property type="project" value="UniProtKB-KW"/>
</dbReference>
<keyword evidence="1 3" id="KW-0378">Hydrolase</keyword>
<dbReference type="EMBL" id="RQEV01000003">
    <property type="protein sequence ID" value="TGK20687.1"/>
    <property type="molecule type" value="Genomic_DNA"/>
</dbReference>
<protein>
    <submittedName>
        <fullName evidence="3">Alpha/beta fold hydrolase</fullName>
    </submittedName>
</protein>
<evidence type="ECO:0000313" key="4">
    <source>
        <dbReference type="Proteomes" id="UP000297855"/>
    </source>
</evidence>
<evidence type="ECO:0000313" key="3">
    <source>
        <dbReference type="EMBL" id="TGK20687.1"/>
    </source>
</evidence>
<dbReference type="Gene3D" id="3.40.50.1820">
    <property type="entry name" value="alpha/beta hydrolase"/>
    <property type="match status" value="1"/>
</dbReference>
<gene>
    <name evidence="3" type="ORF">EHO61_02080</name>
</gene>
<dbReference type="PANTHER" id="PTHR43329">
    <property type="entry name" value="EPOXIDE HYDROLASE"/>
    <property type="match status" value="1"/>
</dbReference>
<dbReference type="RefSeq" id="WP_135811989.1">
    <property type="nucleotide sequence ID" value="NZ_RQEV01000003.1"/>
</dbReference>
<name>A0A4R9GT44_9LEPT</name>